<dbReference type="PANTHER" id="PTHR37299:SF1">
    <property type="entry name" value="STAGE 0 SPORULATION PROTEIN A HOMOLOG"/>
    <property type="match status" value="1"/>
</dbReference>
<dbReference type="InterPro" id="IPR046947">
    <property type="entry name" value="LytR-like"/>
</dbReference>
<dbReference type="GO" id="GO:0003677">
    <property type="term" value="F:DNA binding"/>
    <property type="evidence" value="ECO:0007669"/>
    <property type="project" value="InterPro"/>
</dbReference>
<accession>A0A0F5IYC5</accession>
<dbReference type="Pfam" id="PF04397">
    <property type="entry name" value="LytTR"/>
    <property type="match status" value="1"/>
</dbReference>
<dbReference type="Proteomes" id="UP000033035">
    <property type="component" value="Unassembled WGS sequence"/>
</dbReference>
<dbReference type="SMART" id="SM00850">
    <property type="entry name" value="LytTR"/>
    <property type="match status" value="1"/>
</dbReference>
<feature type="domain" description="HTH LytTR-type" evidence="1">
    <location>
        <begin position="30"/>
        <end position="128"/>
    </location>
</feature>
<sequence>MNTLNFKEQTQVETAANASSCTDKNTLDNIFIKIQDHFRKISFSDILYIEASGSYCNFYLQTGKITVSYTLAETMQHLSELLFLRVHRSFIINKNHVTSYIGNTFYIGEHMIPIGRQYKKEILSHFNILGTIG</sequence>
<keyword evidence="3" id="KW-1185">Reference proteome</keyword>
<organism evidence="2 3">
    <name type="scientific">Parabacteroides gordonii MS-1 = DSM 23371</name>
    <dbReference type="NCBI Taxonomy" id="1203610"/>
    <lineage>
        <taxon>Bacteria</taxon>
        <taxon>Pseudomonadati</taxon>
        <taxon>Bacteroidota</taxon>
        <taxon>Bacteroidia</taxon>
        <taxon>Bacteroidales</taxon>
        <taxon>Tannerellaceae</taxon>
        <taxon>Parabacteroides</taxon>
    </lineage>
</organism>
<dbReference type="Gene3D" id="2.40.50.1020">
    <property type="entry name" value="LytTr DNA-binding domain"/>
    <property type="match status" value="1"/>
</dbReference>
<gene>
    <name evidence="2" type="ORF">HMPREF1536_04165</name>
</gene>
<dbReference type="RefSeq" id="WP_028729312.1">
    <property type="nucleotide sequence ID" value="NZ_KE386763.1"/>
</dbReference>
<dbReference type="PATRIC" id="fig|1203610.3.peg.4239"/>
<proteinExistence type="predicted"/>
<dbReference type="HOGENOM" id="CLU_1783027_0_0_10"/>
<dbReference type="PANTHER" id="PTHR37299">
    <property type="entry name" value="TRANSCRIPTIONAL REGULATOR-RELATED"/>
    <property type="match status" value="1"/>
</dbReference>
<protein>
    <recommendedName>
        <fullName evidence="1">HTH LytTR-type domain-containing protein</fullName>
    </recommendedName>
</protein>
<comment type="caution">
    <text evidence="2">The sequence shown here is derived from an EMBL/GenBank/DDBJ whole genome shotgun (WGS) entry which is preliminary data.</text>
</comment>
<evidence type="ECO:0000259" key="1">
    <source>
        <dbReference type="PROSITE" id="PS50930"/>
    </source>
</evidence>
<dbReference type="EMBL" id="AQHW01000020">
    <property type="protein sequence ID" value="KKB50626.1"/>
    <property type="molecule type" value="Genomic_DNA"/>
</dbReference>
<evidence type="ECO:0000313" key="2">
    <source>
        <dbReference type="EMBL" id="KKB50626.1"/>
    </source>
</evidence>
<dbReference type="GO" id="GO:0000156">
    <property type="term" value="F:phosphorelay response regulator activity"/>
    <property type="evidence" value="ECO:0007669"/>
    <property type="project" value="InterPro"/>
</dbReference>
<evidence type="ECO:0000313" key="3">
    <source>
        <dbReference type="Proteomes" id="UP000033035"/>
    </source>
</evidence>
<dbReference type="AlphaFoldDB" id="A0A0F5IYC5"/>
<dbReference type="STRING" id="1203610.HMPREF1536_04165"/>
<dbReference type="InterPro" id="IPR007492">
    <property type="entry name" value="LytTR_DNA-bd_dom"/>
</dbReference>
<dbReference type="PROSITE" id="PS50930">
    <property type="entry name" value="HTH_LYTTR"/>
    <property type="match status" value="1"/>
</dbReference>
<reference evidence="2 3" key="1">
    <citation type="submission" date="2013-04" db="EMBL/GenBank/DDBJ databases">
        <title>The Genome Sequence of Parabacteroides gordonii DSM 23371.</title>
        <authorList>
            <consortium name="The Broad Institute Genomics Platform"/>
            <person name="Earl A."/>
            <person name="Ward D."/>
            <person name="Feldgarden M."/>
            <person name="Gevers D."/>
            <person name="Martens E."/>
            <person name="Sakamoto M."/>
            <person name="Benno Y."/>
            <person name="Suzuki N."/>
            <person name="Matsunaga N."/>
            <person name="Koshihara K."/>
            <person name="Seki M."/>
            <person name="Komiya H."/>
            <person name="Walker B."/>
            <person name="Young S."/>
            <person name="Zeng Q."/>
            <person name="Gargeya S."/>
            <person name="Fitzgerald M."/>
            <person name="Haas B."/>
            <person name="Abouelleil A."/>
            <person name="Allen A.W."/>
            <person name="Alvarado L."/>
            <person name="Arachchi H.M."/>
            <person name="Berlin A.M."/>
            <person name="Chapman S.B."/>
            <person name="Gainer-Dewar J."/>
            <person name="Goldberg J."/>
            <person name="Griggs A."/>
            <person name="Gujja S."/>
            <person name="Hansen M."/>
            <person name="Howarth C."/>
            <person name="Imamovic A."/>
            <person name="Ireland A."/>
            <person name="Larimer J."/>
            <person name="McCowan C."/>
            <person name="Murphy C."/>
            <person name="Pearson M."/>
            <person name="Poon T.W."/>
            <person name="Priest M."/>
            <person name="Roberts A."/>
            <person name="Saif S."/>
            <person name="Shea T."/>
            <person name="Sisk P."/>
            <person name="Sykes S."/>
            <person name="Wortman J."/>
            <person name="Nusbaum C."/>
            <person name="Birren B."/>
        </authorList>
    </citation>
    <scope>NUCLEOTIDE SEQUENCE [LARGE SCALE GENOMIC DNA]</scope>
    <source>
        <strain evidence="2 3">MS-1</strain>
    </source>
</reference>
<name>A0A0F5IYC5_9BACT</name>